<reference evidence="2" key="1">
    <citation type="submission" date="2015-06" db="EMBL/GenBank/DDBJ databases">
        <title>Comparative genomics of Burkholderia leaf nodule symbionts.</title>
        <authorList>
            <person name="Carlier A."/>
            <person name="Eberl L."/>
            <person name="Pinto-Carbo M."/>
        </authorList>
    </citation>
    <scope>NUCLEOTIDE SEQUENCE [LARGE SCALE GENOMIC DNA]</scope>
    <source>
        <strain evidence="2">UZHbot4</strain>
    </source>
</reference>
<dbReference type="AlphaFoldDB" id="A0A0L0MJ46"/>
<dbReference type="Proteomes" id="UP000036959">
    <property type="component" value="Unassembled WGS sequence"/>
</dbReference>
<dbReference type="OrthoDB" id="6835626at2"/>
<dbReference type="EMBL" id="LFJJ01000002">
    <property type="protein sequence ID" value="KND62340.1"/>
    <property type="molecule type" value="Genomic_DNA"/>
</dbReference>
<protein>
    <submittedName>
        <fullName evidence="1">Uncharacterized protein</fullName>
    </submittedName>
</protein>
<keyword evidence="2" id="KW-1185">Reference proteome</keyword>
<organism evidence="1 2">
    <name type="scientific">Candidatus Burkholderia verschuerenii</name>
    <dbReference type="NCBI Taxonomy" id="242163"/>
    <lineage>
        <taxon>Bacteria</taxon>
        <taxon>Pseudomonadati</taxon>
        <taxon>Pseudomonadota</taxon>
        <taxon>Betaproteobacteria</taxon>
        <taxon>Burkholderiales</taxon>
        <taxon>Burkholderiaceae</taxon>
        <taxon>Burkholderia</taxon>
    </lineage>
</organism>
<sequence>MIKTKRPGIDVTVVLFYKPGNVPARISVQEITLPLSRSIRGYTTGLSGHQRLDGMMYARQFADAKRLEMIVIDLLVGFTQPIYPKVLPPELVAEHDVLNLFRVSKSLIAEIAAHWKKWVKEDEGESAENQYDWSRPTDFVARRPDLLPRLLKLKQFSHINVVTHPVITAYSDRPLTATTFRVGYSHIEQASARFHPDIEVVL</sequence>
<dbReference type="RefSeq" id="WP_157055879.1">
    <property type="nucleotide sequence ID" value="NZ_LFJJ01000002.1"/>
</dbReference>
<name>A0A0L0MJ46_9BURK</name>
<evidence type="ECO:0000313" key="1">
    <source>
        <dbReference type="EMBL" id="KND62340.1"/>
    </source>
</evidence>
<gene>
    <name evidence="1" type="ORF">BVER_01811</name>
</gene>
<proteinExistence type="predicted"/>
<dbReference type="PATRIC" id="fig|242163.4.peg.2616"/>
<accession>A0A0L0MJ46</accession>
<comment type="caution">
    <text evidence="1">The sequence shown here is derived from an EMBL/GenBank/DDBJ whole genome shotgun (WGS) entry which is preliminary data.</text>
</comment>
<evidence type="ECO:0000313" key="2">
    <source>
        <dbReference type="Proteomes" id="UP000036959"/>
    </source>
</evidence>